<reference evidence="1" key="1">
    <citation type="journal article" date="2021" name="Proc. Natl. Acad. Sci. U.S.A.">
        <title>Three genomes in the algal genus Volvox reveal the fate of a haploid sex-determining region after a transition to homothallism.</title>
        <authorList>
            <person name="Yamamoto K."/>
            <person name="Hamaji T."/>
            <person name="Kawai-Toyooka H."/>
            <person name="Matsuzaki R."/>
            <person name="Takahashi F."/>
            <person name="Nishimura Y."/>
            <person name="Kawachi M."/>
            <person name="Noguchi H."/>
            <person name="Minakuchi Y."/>
            <person name="Umen J.G."/>
            <person name="Toyoda A."/>
            <person name="Nozaki H."/>
        </authorList>
    </citation>
    <scope>NUCLEOTIDE SEQUENCE</scope>
    <source>
        <strain evidence="1">NIES-3785</strain>
    </source>
</reference>
<evidence type="ECO:0000313" key="2">
    <source>
        <dbReference type="Proteomes" id="UP000722791"/>
    </source>
</evidence>
<protein>
    <submittedName>
        <fullName evidence="1">Uncharacterized protein</fullName>
    </submittedName>
</protein>
<dbReference type="Proteomes" id="UP000722791">
    <property type="component" value="Unassembled WGS sequence"/>
</dbReference>
<name>A0A8J4GTC2_9CHLO</name>
<comment type="caution">
    <text evidence="1">The sequence shown here is derived from an EMBL/GenBank/DDBJ whole genome shotgun (WGS) entry which is preliminary data.</text>
</comment>
<sequence length="193" mass="20853">MDLELKKLYARAFDTPAGKCFSLVVLGPDADRNEFDVTVFHARSMRTYIGKGLRAPVRWIKPDLWMPLALRALASEHQPEGVHFNFDPETGAPGSDAKDCHHRPPWAHAIGRILRSLEDVFLHLSPHTLGVAVMDMAGARGGYECRCTTGGDAAAVEGWGRGASGRRVGDHVGVVLPTPGVVPATRRPAPASD</sequence>
<gene>
    <name evidence="1" type="ORF">Vretimale_16626</name>
</gene>
<dbReference type="AlphaFoldDB" id="A0A8J4GTC2"/>
<organism evidence="1 2">
    <name type="scientific">Volvox reticuliferus</name>
    <dbReference type="NCBI Taxonomy" id="1737510"/>
    <lineage>
        <taxon>Eukaryota</taxon>
        <taxon>Viridiplantae</taxon>
        <taxon>Chlorophyta</taxon>
        <taxon>core chlorophytes</taxon>
        <taxon>Chlorophyceae</taxon>
        <taxon>CS clade</taxon>
        <taxon>Chlamydomonadales</taxon>
        <taxon>Volvocaceae</taxon>
        <taxon>Volvox</taxon>
    </lineage>
</organism>
<accession>A0A8J4GTC2</accession>
<proteinExistence type="predicted"/>
<evidence type="ECO:0000313" key="1">
    <source>
        <dbReference type="EMBL" id="GIM13532.1"/>
    </source>
</evidence>
<dbReference type="EMBL" id="BNCQ01000049">
    <property type="protein sequence ID" value="GIM13532.1"/>
    <property type="molecule type" value="Genomic_DNA"/>
</dbReference>